<feature type="compositionally biased region" description="Basic residues" evidence="1">
    <location>
        <begin position="398"/>
        <end position="407"/>
    </location>
</feature>
<gene>
    <name evidence="2" type="ORF">A7U60_g7497</name>
</gene>
<feature type="compositionally biased region" description="Basic residues" evidence="1">
    <location>
        <begin position="518"/>
        <end position="538"/>
    </location>
</feature>
<feature type="region of interest" description="Disordered" evidence="1">
    <location>
        <begin position="103"/>
        <end position="129"/>
    </location>
</feature>
<comment type="caution">
    <text evidence="2">The sequence shown here is derived from an EMBL/GenBank/DDBJ whole genome shotgun (WGS) entry which is preliminary data.</text>
</comment>
<dbReference type="EMBL" id="LNZH02000209">
    <property type="protein sequence ID" value="OCB85487.1"/>
    <property type="molecule type" value="Genomic_DNA"/>
</dbReference>
<feature type="region of interest" description="Disordered" evidence="1">
    <location>
        <begin position="380"/>
        <end position="428"/>
    </location>
</feature>
<feature type="region of interest" description="Disordered" evidence="1">
    <location>
        <begin position="503"/>
        <end position="538"/>
    </location>
</feature>
<feature type="region of interest" description="Disordered" evidence="1">
    <location>
        <begin position="145"/>
        <end position="202"/>
    </location>
</feature>
<proteinExistence type="predicted"/>
<evidence type="ECO:0000313" key="3">
    <source>
        <dbReference type="Proteomes" id="UP000757232"/>
    </source>
</evidence>
<feature type="compositionally biased region" description="Polar residues" evidence="1">
    <location>
        <begin position="467"/>
        <end position="477"/>
    </location>
</feature>
<sequence length="584" mass="63757">MAFSNYSNLFKCGLLSEGTSPSYATAPWATEYCGPRRGSLPSIDAFSDYSDFSAHPLPPPSSSGTSESAASASNDGSFYFTFKKKRNPAEHRSFLSLDLAESQSLRSVSTKGKDKATATSNRRHPESSFFSPTFNHSFVPMFSPPALVSPPDSPKSARNIPDPSLPITSKSSVSGPGRPPSIIFSPSPRRGSYAFPTSPTSSIHTQIQRELSPMRFADPSPPPFHTDTSEIDVISERSLRSAEVLSRSSTVSSGYRKAQRWDALKRLEGRGADGAVGRLKPRLSQNFMHLSDDEEEEEVAGPAPAVHGMNVIVEDLAGENEGQSRQSSKSDQLRSRGLSVSINGQPWYNLTPRQSAWGVLFGGEVDGDIDVEVDKIFGLDRLPQPQPDSPQSDDSAPRKPKRSKRSYGPRSPRQKDQRGGDISLAPVPFPSKHASIVARSPAHLHPLDASTSASTSSSTRSGPHSEVQASSRSSKSPQHPLGPLVSNSNRETYIRLRTVSDFGSSNPHTLVQHESCGHHHGHHHHHHQKSRAGRHRQKKPARLELRLDLVPIDGPSFIDMRDENLETDSRSDSWRSLFEVSCAA</sequence>
<feature type="compositionally biased region" description="Low complexity" evidence="1">
    <location>
        <begin position="174"/>
        <end position="192"/>
    </location>
</feature>
<keyword evidence="3" id="KW-1185">Reference proteome</keyword>
<reference evidence="2" key="1">
    <citation type="submission" date="2016-06" db="EMBL/GenBank/DDBJ databases">
        <title>Draft Genome sequence of the fungus Inonotus baumii.</title>
        <authorList>
            <person name="Zhu H."/>
            <person name="Lin W."/>
        </authorList>
    </citation>
    <scope>NUCLEOTIDE SEQUENCE</scope>
    <source>
        <strain evidence="2">821</strain>
    </source>
</reference>
<evidence type="ECO:0000256" key="1">
    <source>
        <dbReference type="SAM" id="MobiDB-lite"/>
    </source>
</evidence>
<organism evidence="2 3">
    <name type="scientific">Sanghuangporus baumii</name>
    <name type="common">Phellinus baumii</name>
    <dbReference type="NCBI Taxonomy" id="108892"/>
    <lineage>
        <taxon>Eukaryota</taxon>
        <taxon>Fungi</taxon>
        <taxon>Dikarya</taxon>
        <taxon>Basidiomycota</taxon>
        <taxon>Agaricomycotina</taxon>
        <taxon>Agaricomycetes</taxon>
        <taxon>Hymenochaetales</taxon>
        <taxon>Hymenochaetaceae</taxon>
        <taxon>Sanghuangporus</taxon>
    </lineage>
</organism>
<dbReference type="Proteomes" id="UP000757232">
    <property type="component" value="Unassembled WGS sequence"/>
</dbReference>
<feature type="region of interest" description="Disordered" evidence="1">
    <location>
        <begin position="446"/>
        <end position="490"/>
    </location>
</feature>
<dbReference type="OrthoDB" id="3260393at2759"/>
<protein>
    <submittedName>
        <fullName evidence="2">Uncharacterized protein</fullName>
    </submittedName>
</protein>
<name>A0A9Q5N049_SANBA</name>
<dbReference type="AlphaFoldDB" id="A0A9Q5N049"/>
<accession>A0A9Q5N049</accession>
<feature type="compositionally biased region" description="Low complexity" evidence="1">
    <location>
        <begin position="449"/>
        <end position="461"/>
    </location>
</feature>
<evidence type="ECO:0000313" key="2">
    <source>
        <dbReference type="EMBL" id="OCB85487.1"/>
    </source>
</evidence>